<dbReference type="AlphaFoldDB" id="A0AAU9D944"/>
<evidence type="ECO:0008006" key="4">
    <source>
        <dbReference type="Google" id="ProtNLM"/>
    </source>
</evidence>
<accession>A0AAU9D944</accession>
<evidence type="ECO:0000256" key="1">
    <source>
        <dbReference type="SAM" id="SignalP"/>
    </source>
</evidence>
<evidence type="ECO:0000313" key="2">
    <source>
        <dbReference type="EMBL" id="BDR57317.1"/>
    </source>
</evidence>
<dbReference type="Proteomes" id="UP001321804">
    <property type="component" value="Chromosome"/>
</dbReference>
<reference evidence="2 3" key="1">
    <citation type="journal article" date="2023" name="Microbiol. Spectr.">
        <title>Symbiosis of Carpenter Bees with Uncharacterized Lactic Acid Bacteria Showing NAD Auxotrophy.</title>
        <authorList>
            <person name="Kawasaki S."/>
            <person name="Ozawa K."/>
            <person name="Mori T."/>
            <person name="Yamamoto A."/>
            <person name="Ito M."/>
            <person name="Ohkuma M."/>
            <person name="Sakamoto M."/>
            <person name="Matsutani M."/>
        </authorList>
    </citation>
    <scope>NUCLEOTIDE SEQUENCE [LARGE SCALE GENOMIC DNA]</scope>
    <source>
        <strain evidence="2 3">KimC2</strain>
    </source>
</reference>
<dbReference type="RefSeq" id="WP_317696313.1">
    <property type="nucleotide sequence ID" value="NZ_AP026801.1"/>
</dbReference>
<feature type="signal peptide" evidence="1">
    <location>
        <begin position="1"/>
        <end position="23"/>
    </location>
</feature>
<sequence length="258" mass="28602">MKSKSIKYYAFAGLAFLSLGLSACSSNSSKGESASEQKKLNLSEVLAKSSSAESKLKSFHVVSKVQLSEGNNKVIDQNSSSYLKKPLNIQVVTDETTNKGAGTSQTAYLDQKNIYQLSGSSWTSNDLKSQKIDSKAMFQRVSNVTDTIFKNSAKDLKLSRQGKDYVVTFKGNVSQIKNQIGDLLAINTLKSPAIFNAALNQDQVKNFTYQATFDHQTLRPEKITYQITLQDANKSQIKYDGKITYSQFNSVDKFIMPH</sequence>
<dbReference type="EMBL" id="AP026801">
    <property type="protein sequence ID" value="BDR57317.1"/>
    <property type="molecule type" value="Genomic_DNA"/>
</dbReference>
<evidence type="ECO:0000313" key="3">
    <source>
        <dbReference type="Proteomes" id="UP001321804"/>
    </source>
</evidence>
<dbReference type="KEGG" id="xak:KIMC2_18790"/>
<gene>
    <name evidence="2" type="ORF">KIMC2_18790</name>
</gene>
<dbReference type="InterPro" id="IPR046720">
    <property type="entry name" value="DUF6612"/>
</dbReference>
<keyword evidence="3" id="KW-1185">Reference proteome</keyword>
<name>A0AAU9D944_9LACO</name>
<keyword evidence="1" id="KW-0732">Signal</keyword>
<protein>
    <recommendedName>
        <fullName evidence="4">Lipoprotein</fullName>
    </recommendedName>
</protein>
<organism evidence="2 3">
    <name type="scientific">Xylocopilactobacillus apis</name>
    <dbReference type="NCBI Taxonomy" id="2932183"/>
    <lineage>
        <taxon>Bacteria</taxon>
        <taxon>Bacillati</taxon>
        <taxon>Bacillota</taxon>
        <taxon>Bacilli</taxon>
        <taxon>Lactobacillales</taxon>
        <taxon>Lactobacillaceae</taxon>
        <taxon>Xylocopilactobacillus</taxon>
    </lineage>
</organism>
<feature type="chain" id="PRO_5043897058" description="Lipoprotein" evidence="1">
    <location>
        <begin position="24"/>
        <end position="258"/>
    </location>
</feature>
<proteinExistence type="predicted"/>
<dbReference type="PROSITE" id="PS51257">
    <property type="entry name" value="PROKAR_LIPOPROTEIN"/>
    <property type="match status" value="1"/>
</dbReference>
<dbReference type="Pfam" id="PF20316">
    <property type="entry name" value="DUF6612"/>
    <property type="match status" value="1"/>
</dbReference>